<organism evidence="2 4">
    <name type="scientific">Natrialba magadii (strain ATCC 43099 / DSM 3394 / CCM 3739 / CIP 104546 / IAM 13178 / JCM 8861 / NBRC 102185 / NCIMB 2190 / MS3)</name>
    <name type="common">Natronobacterium magadii</name>
    <dbReference type="NCBI Taxonomy" id="547559"/>
    <lineage>
        <taxon>Archaea</taxon>
        <taxon>Methanobacteriati</taxon>
        <taxon>Methanobacteriota</taxon>
        <taxon>Stenosarchaea group</taxon>
        <taxon>Halobacteria</taxon>
        <taxon>Halobacteriales</taxon>
        <taxon>Natrialbaceae</taxon>
        <taxon>Natrialba</taxon>
    </lineage>
</organism>
<reference evidence="3 5" key="3">
    <citation type="journal article" date="2014" name="PLoS Genet.">
        <title>Phylogenetically driven sequencing of extremely halophilic archaea reveals strategies for static and dynamic osmo-response.</title>
        <authorList>
            <person name="Becker E.A."/>
            <person name="Seitzer P.M."/>
            <person name="Tritt A."/>
            <person name="Larsen D."/>
            <person name="Krusor M."/>
            <person name="Yao A.I."/>
            <person name="Wu D."/>
            <person name="Madern D."/>
            <person name="Eisen J.A."/>
            <person name="Darling A.E."/>
            <person name="Facciotti M.T."/>
        </authorList>
    </citation>
    <scope>NUCLEOTIDE SEQUENCE [LARGE SCALE GENOMIC DNA]</scope>
    <source>
        <strain evidence="5">ATCC 43099 / DSM 3394 / CCM 3739 / CIP 104546 / IAM 13178 / JCM 8861 / NBRC 102185 / NCIMB 2190 / MS3</strain>
        <strain evidence="3">MS-3</strain>
    </source>
</reference>
<dbReference type="PaxDb" id="547559-Nmag_1732"/>
<protein>
    <submittedName>
        <fullName evidence="2">Uncharacterized protein</fullName>
    </submittedName>
</protein>
<proteinExistence type="predicted"/>
<reference evidence="2" key="4">
    <citation type="submission" date="2016-09" db="EMBL/GenBank/DDBJ databases">
        <authorList>
            <person name="Pfeiffer F."/>
        </authorList>
    </citation>
    <scope>NUCLEOTIDE SEQUENCE</scope>
    <source>
        <strain evidence="2">ATCC 43099</strain>
    </source>
</reference>
<evidence type="ECO:0000313" key="5">
    <source>
        <dbReference type="Proteomes" id="UP000011543"/>
    </source>
</evidence>
<reference evidence="4" key="1">
    <citation type="submission" date="2010-02" db="EMBL/GenBank/DDBJ databases">
        <title>Complete sequence of chromosome of Natrialba magadii ATCC 43099.</title>
        <authorList>
            <consortium name="US DOE Joint Genome Institute"/>
            <person name="Lucas S."/>
            <person name="Copeland A."/>
            <person name="Lapidus A."/>
            <person name="Cheng J.-F."/>
            <person name="Bruce D."/>
            <person name="Goodwin L."/>
            <person name="Pitluck S."/>
            <person name="Davenport K."/>
            <person name="Saunders E."/>
            <person name="Detter J.C."/>
            <person name="Han C."/>
            <person name="Tapia R."/>
            <person name="Land M."/>
            <person name="Hauser L."/>
            <person name="Kyrpides N."/>
            <person name="Mikhailova N."/>
            <person name="De Castro R.E."/>
            <person name="Maupin-Furlow J.A."/>
            <person name="Woyke T."/>
        </authorList>
    </citation>
    <scope>NUCLEOTIDE SEQUENCE [LARGE SCALE GENOMIC DNA]</scope>
    <source>
        <strain evidence="4">ATCC 43099 / DSM 3394 / CCM 3739 / CIP 104546 / IAM 13178 / JCM 8861 / NBRC 102185 / NCIMB 2190 / MS3</strain>
    </source>
</reference>
<keyword evidence="4" id="KW-1185">Reference proteome</keyword>
<dbReference type="AlphaFoldDB" id="D3SUQ0"/>
<dbReference type="EMBL" id="CP001932">
    <property type="protein sequence ID" value="ADD05308.1"/>
    <property type="molecule type" value="Genomic_DNA"/>
</dbReference>
<name>D3SUQ0_NATMM</name>
<evidence type="ECO:0000313" key="4">
    <source>
        <dbReference type="Proteomes" id="UP000001879"/>
    </source>
</evidence>
<dbReference type="OrthoDB" id="21388at2157"/>
<dbReference type="KEGG" id="nmg:Nmag_1732"/>
<dbReference type="GeneID" id="58983543"/>
<dbReference type="HOGENOM" id="CLU_3113161_0_0_2"/>
<dbReference type="STRING" id="547559.Nmag_1732"/>
<keyword evidence="1" id="KW-1133">Transmembrane helix</keyword>
<keyword evidence="1" id="KW-0812">Transmembrane</keyword>
<dbReference type="PATRIC" id="fig|547559.17.peg.2311"/>
<evidence type="ECO:0000256" key="1">
    <source>
        <dbReference type="SAM" id="Phobius"/>
    </source>
</evidence>
<reference evidence="2 4" key="2">
    <citation type="journal article" date="2012" name="BMC Genomics">
        <title>A comparative genomics perspective on the genetic content of the alkaliphilic haloarchaeon Natrialba magadii ATCC 43099T.</title>
        <authorList>
            <person name="Siddaramappa S."/>
            <person name="Challacombe J.F."/>
            <person name="Decastro R.E."/>
            <person name="Pfeiffer F."/>
            <person name="Sastre D.E."/>
            <person name="Gimenez M.I."/>
            <person name="Paggi R.A."/>
            <person name="Detter J.C."/>
            <person name="Davenport K.W."/>
            <person name="Goodwin L.A."/>
            <person name="Kyrpides N."/>
            <person name="Tapia R."/>
            <person name="Pitluck S."/>
            <person name="Lucas S."/>
            <person name="Woyke T."/>
            <person name="Maupin-Furlow J.A."/>
        </authorList>
    </citation>
    <scope>NUCLEOTIDE SEQUENCE [LARGE SCALE GENOMIC DNA]</scope>
    <source>
        <strain evidence="2">ATCC 43099</strain>
        <strain evidence="4">ATCC 43099 / DSM 3394 / CCM 3739 / CIP 104546 / IAM 13178 / JCM 8861 / NBRC 102185 / NCIMB 2190 / MS3</strain>
    </source>
</reference>
<accession>D3SUQ0</accession>
<evidence type="ECO:0000313" key="3">
    <source>
        <dbReference type="EMBL" id="ELY29143.1"/>
    </source>
</evidence>
<sequence>MRRIDLLFFDAPDEFAVLRLVGSVCFRVGAPLQLILSIVTVVGIAFLRGI</sequence>
<feature type="transmembrane region" description="Helical" evidence="1">
    <location>
        <begin position="20"/>
        <end position="47"/>
    </location>
</feature>
<dbReference type="Proteomes" id="UP000011543">
    <property type="component" value="Unassembled WGS sequence"/>
</dbReference>
<evidence type="ECO:0000313" key="2">
    <source>
        <dbReference type="EMBL" id="ADD05308.1"/>
    </source>
</evidence>
<dbReference type="RefSeq" id="WP_004215645.1">
    <property type="nucleotide sequence ID" value="NC_013922.1"/>
</dbReference>
<dbReference type="Proteomes" id="UP000001879">
    <property type="component" value="Chromosome"/>
</dbReference>
<gene>
    <name evidence="2" type="ordered locus">Nmag_1732</name>
    <name evidence="3" type="ORF">C500_11685</name>
</gene>
<keyword evidence="1" id="KW-0472">Membrane</keyword>
<dbReference type="EMBL" id="AOHS01000038">
    <property type="protein sequence ID" value="ELY29143.1"/>
    <property type="molecule type" value="Genomic_DNA"/>
</dbReference>